<dbReference type="EMBL" id="KI682835">
    <property type="protein sequence ID" value="ETL80148.1"/>
    <property type="molecule type" value="Genomic_DNA"/>
</dbReference>
<reference evidence="1" key="1">
    <citation type="submission" date="2013-11" db="EMBL/GenBank/DDBJ databases">
        <title>The Genome Sequence of Phytophthora parasitica CHvinca01.</title>
        <authorList>
            <consortium name="The Broad Institute Genomics Platform"/>
            <person name="Russ C."/>
            <person name="Tyler B."/>
            <person name="Panabieres F."/>
            <person name="Shan W."/>
            <person name="Tripathy S."/>
            <person name="Grunwald N."/>
            <person name="Machado M."/>
            <person name="Johnson C.S."/>
            <person name="Arredondo F."/>
            <person name="Hong C."/>
            <person name="Coffey M."/>
            <person name="Young S.K."/>
            <person name="Zeng Q."/>
            <person name="Gargeya S."/>
            <person name="Fitzgerald M."/>
            <person name="Abouelleil A."/>
            <person name="Alvarado L."/>
            <person name="Chapman S.B."/>
            <person name="Gainer-Dewar J."/>
            <person name="Goldberg J."/>
            <person name="Griggs A."/>
            <person name="Gujja S."/>
            <person name="Hansen M."/>
            <person name="Howarth C."/>
            <person name="Imamovic A."/>
            <person name="Ireland A."/>
            <person name="Larimer J."/>
            <person name="McCowan C."/>
            <person name="Murphy C."/>
            <person name="Pearson M."/>
            <person name="Poon T.W."/>
            <person name="Priest M."/>
            <person name="Roberts A."/>
            <person name="Saif S."/>
            <person name="Shea T."/>
            <person name="Sykes S."/>
            <person name="Wortman J."/>
            <person name="Nusbaum C."/>
            <person name="Birren B."/>
        </authorList>
    </citation>
    <scope>NUCLEOTIDE SEQUENCE [LARGE SCALE GENOMIC DNA]</scope>
    <source>
        <strain evidence="1">CHvinca01</strain>
    </source>
</reference>
<evidence type="ECO:0000313" key="1">
    <source>
        <dbReference type="EMBL" id="ETL80148.1"/>
    </source>
</evidence>
<dbReference type="Proteomes" id="UP000054423">
    <property type="component" value="Unassembled WGS sequence"/>
</dbReference>
<gene>
    <name evidence="1" type="ORF">L917_19334</name>
</gene>
<sequence length="84" mass="9747">MMRVNLTPSSPTHYRHRWRKFKMKCNAKGIKTEERAIPSGLMRYGAYEVVNQPPQMLNYSTRAAAVTHQYPTGIRELSILHTKT</sequence>
<dbReference type="AlphaFoldDB" id="W2K4T8"/>
<accession>W2K4T8</accession>
<proteinExistence type="predicted"/>
<name>W2K4T8_PHYNI</name>
<organism evidence="1">
    <name type="scientific">Phytophthora nicotianae</name>
    <name type="common">Potato buckeye rot agent</name>
    <name type="synonym">Phytophthora parasitica</name>
    <dbReference type="NCBI Taxonomy" id="4792"/>
    <lineage>
        <taxon>Eukaryota</taxon>
        <taxon>Sar</taxon>
        <taxon>Stramenopiles</taxon>
        <taxon>Oomycota</taxon>
        <taxon>Peronosporomycetes</taxon>
        <taxon>Peronosporales</taxon>
        <taxon>Peronosporaceae</taxon>
        <taxon>Phytophthora</taxon>
    </lineage>
</organism>
<protein>
    <submittedName>
        <fullName evidence="1">Uncharacterized protein</fullName>
    </submittedName>
</protein>